<keyword evidence="3" id="KW-1185">Reference proteome</keyword>
<feature type="region of interest" description="Disordered" evidence="1">
    <location>
        <begin position="51"/>
        <end position="141"/>
    </location>
</feature>
<dbReference type="AlphaFoldDB" id="E5AF79"/>
<dbReference type="VEuPathDB" id="FungiDB:LEMA_P006550.1"/>
<evidence type="ECO:0000256" key="1">
    <source>
        <dbReference type="SAM" id="MobiDB-lite"/>
    </source>
</evidence>
<feature type="compositionally biased region" description="Low complexity" evidence="1">
    <location>
        <begin position="121"/>
        <end position="132"/>
    </location>
</feature>
<dbReference type="InParanoid" id="E5AF79"/>
<dbReference type="EMBL" id="FP929139">
    <property type="protein sequence ID" value="CBY01868.1"/>
    <property type="molecule type" value="Genomic_DNA"/>
</dbReference>
<dbReference type="OMA" id="WDCVSST"/>
<dbReference type="eggNOG" id="ENOG502TD2T">
    <property type="taxonomic scope" value="Eukaryota"/>
</dbReference>
<evidence type="ECO:0000313" key="3">
    <source>
        <dbReference type="Proteomes" id="UP000002668"/>
    </source>
</evidence>
<protein>
    <submittedName>
        <fullName evidence="2">Predicted protein</fullName>
    </submittedName>
</protein>
<dbReference type="OrthoDB" id="3797508at2759"/>
<gene>
    <name evidence="2" type="ORF">LEMA_P006550.1</name>
</gene>
<name>E5AF79_LEPMJ</name>
<proteinExistence type="predicted"/>
<accession>E5AF79</accession>
<dbReference type="Proteomes" id="UP000002668">
    <property type="component" value="Genome"/>
</dbReference>
<feature type="compositionally biased region" description="Basic residues" evidence="1">
    <location>
        <begin position="60"/>
        <end position="96"/>
    </location>
</feature>
<evidence type="ECO:0000313" key="2">
    <source>
        <dbReference type="EMBL" id="CBY01868.1"/>
    </source>
</evidence>
<sequence length="227" mass="26006">MCWFTLIPANSKKVKRHSSDSSCAEDLVRVHHKSNPRFSNIKIKIPSSISMDRQNEHRQHNPHVRPHPHHHHLPHIHPLHLHPMHGPHHHHHHHHHEAPANKLRGPGRKRSASPPFSPDNTTCPSHSPSPSTALPTPREPVYRTQIIEPTTVRETTRGALRAMQSDRQQSRLRRVAGYEVLSRDVPWQWDCVSSTVGGSSVGGGKWIKRKSRRGLNYPPFGSIERWM</sequence>
<dbReference type="HOGENOM" id="CLU_061590_0_0_1"/>
<reference evidence="3" key="1">
    <citation type="journal article" date="2011" name="Nat. Commun.">
        <title>Effector diversification within compartments of the Leptosphaeria maculans genome affected by Repeat-Induced Point mutations.</title>
        <authorList>
            <person name="Rouxel T."/>
            <person name="Grandaubert J."/>
            <person name="Hane J.K."/>
            <person name="Hoede C."/>
            <person name="van de Wouw A.P."/>
            <person name="Couloux A."/>
            <person name="Dominguez V."/>
            <person name="Anthouard V."/>
            <person name="Bally P."/>
            <person name="Bourras S."/>
            <person name="Cozijnsen A.J."/>
            <person name="Ciuffetti L.M."/>
            <person name="Degrave A."/>
            <person name="Dilmaghani A."/>
            <person name="Duret L."/>
            <person name="Fudal I."/>
            <person name="Goodwin S.B."/>
            <person name="Gout L."/>
            <person name="Glaser N."/>
            <person name="Linglin J."/>
            <person name="Kema G.H.J."/>
            <person name="Lapalu N."/>
            <person name="Lawrence C.B."/>
            <person name="May K."/>
            <person name="Meyer M."/>
            <person name="Ollivier B."/>
            <person name="Poulain J."/>
            <person name="Schoch C.L."/>
            <person name="Simon A."/>
            <person name="Spatafora J.W."/>
            <person name="Stachowiak A."/>
            <person name="Turgeon B.G."/>
            <person name="Tyler B.M."/>
            <person name="Vincent D."/>
            <person name="Weissenbach J."/>
            <person name="Amselem J."/>
            <person name="Quesneville H."/>
            <person name="Oliver R.P."/>
            <person name="Wincker P."/>
            <person name="Balesdent M.-H."/>
            <person name="Howlett B.J."/>
        </authorList>
    </citation>
    <scope>NUCLEOTIDE SEQUENCE [LARGE SCALE GENOMIC DNA]</scope>
    <source>
        <strain evidence="3">JN3 / isolate v23.1.3 / race Av1-4-5-6-7-8</strain>
    </source>
</reference>
<dbReference type="STRING" id="985895.E5AF79"/>
<organism evidence="2 3">
    <name type="scientific">Leptosphaeria maculans (strain JN3 / isolate v23.1.3 / race Av1-4-5-6-7-8)</name>
    <name type="common">Blackleg fungus</name>
    <name type="synonym">Phoma lingam</name>
    <dbReference type="NCBI Taxonomy" id="985895"/>
    <lineage>
        <taxon>Eukaryota</taxon>
        <taxon>Fungi</taxon>
        <taxon>Dikarya</taxon>
        <taxon>Ascomycota</taxon>
        <taxon>Pezizomycotina</taxon>
        <taxon>Dothideomycetes</taxon>
        <taxon>Pleosporomycetidae</taxon>
        <taxon>Pleosporales</taxon>
        <taxon>Pleosporineae</taxon>
        <taxon>Leptosphaeriaceae</taxon>
        <taxon>Plenodomus</taxon>
        <taxon>Plenodomus lingam/Leptosphaeria maculans species complex</taxon>
    </lineage>
</organism>